<dbReference type="Pfam" id="PF03009">
    <property type="entry name" value="GDPD"/>
    <property type="match status" value="1"/>
</dbReference>
<protein>
    <recommendedName>
        <fullName evidence="1">glycerophosphodiester phosphodiesterase</fullName>
        <ecNumber evidence="1">3.1.4.46</ecNumber>
    </recommendedName>
</protein>
<dbReference type="PANTHER" id="PTHR43620:SF44">
    <property type="entry name" value="GLYCEROPHOSPHODIESTER PHOSPHODIESTERASE GDPDL6-RELATED"/>
    <property type="match status" value="1"/>
</dbReference>
<dbReference type="AlphaFoldDB" id="A0A2C9VMN3"/>
<dbReference type="PANTHER" id="PTHR43620">
    <property type="entry name" value="GLYCEROPHOSPHORYL DIESTER PHOSPHODIESTERASE"/>
    <property type="match status" value="1"/>
</dbReference>
<evidence type="ECO:0000256" key="1">
    <source>
        <dbReference type="ARBA" id="ARBA00012247"/>
    </source>
</evidence>
<dbReference type="STRING" id="3983.A0A2C9VMN3"/>
<evidence type="ECO:0000259" key="6">
    <source>
        <dbReference type="PROSITE" id="PS51704"/>
    </source>
</evidence>
<dbReference type="GO" id="GO:0006629">
    <property type="term" value="P:lipid metabolic process"/>
    <property type="evidence" value="ECO:0007669"/>
    <property type="project" value="InterPro"/>
</dbReference>
<dbReference type="EC" id="3.1.4.46" evidence="1"/>
<dbReference type="InterPro" id="IPR017946">
    <property type="entry name" value="PLC-like_Pdiesterase_TIM-brl"/>
</dbReference>
<dbReference type="Gene3D" id="3.20.20.190">
    <property type="entry name" value="Phosphatidylinositol (PI) phosphodiesterase"/>
    <property type="match status" value="3"/>
</dbReference>
<keyword evidence="3" id="KW-0319">Glycerol metabolism</keyword>
<organism evidence="7">
    <name type="scientific">Manihot esculenta</name>
    <name type="common">Cassava</name>
    <name type="synonym">Jatropha manihot</name>
    <dbReference type="NCBI Taxonomy" id="3983"/>
    <lineage>
        <taxon>Eukaryota</taxon>
        <taxon>Viridiplantae</taxon>
        <taxon>Streptophyta</taxon>
        <taxon>Embryophyta</taxon>
        <taxon>Tracheophyta</taxon>
        <taxon>Spermatophyta</taxon>
        <taxon>Magnoliopsida</taxon>
        <taxon>eudicotyledons</taxon>
        <taxon>Gunneridae</taxon>
        <taxon>Pentapetalae</taxon>
        <taxon>rosids</taxon>
        <taxon>fabids</taxon>
        <taxon>Malpighiales</taxon>
        <taxon>Euphorbiaceae</taxon>
        <taxon>Crotonoideae</taxon>
        <taxon>Manihoteae</taxon>
        <taxon>Manihot</taxon>
    </lineage>
</organism>
<evidence type="ECO:0000313" key="7">
    <source>
        <dbReference type="EMBL" id="OAY46914.1"/>
    </source>
</evidence>
<gene>
    <name evidence="7" type="ORF">MANES_06G038000</name>
</gene>
<dbReference type="GO" id="GO:0008889">
    <property type="term" value="F:glycerophosphodiester phosphodiesterase activity"/>
    <property type="evidence" value="ECO:0007669"/>
    <property type="project" value="UniProtKB-EC"/>
</dbReference>
<reference evidence="7" key="1">
    <citation type="submission" date="2016-02" db="EMBL/GenBank/DDBJ databases">
        <title>WGS assembly of Manihot esculenta.</title>
        <authorList>
            <person name="Bredeson J.V."/>
            <person name="Prochnik S.E."/>
            <person name="Lyons J.B."/>
            <person name="Schmutz J."/>
            <person name="Grimwood J."/>
            <person name="Vrebalov J."/>
            <person name="Bart R.S."/>
            <person name="Amuge T."/>
            <person name="Ferguson M.E."/>
            <person name="Green R."/>
            <person name="Putnam N."/>
            <person name="Stites J."/>
            <person name="Rounsley S."/>
            <person name="Rokhsar D.S."/>
        </authorList>
    </citation>
    <scope>NUCLEOTIDE SEQUENCE [LARGE SCALE GENOMIC DNA]</scope>
    <source>
        <tissue evidence="7">Leaf</tissue>
    </source>
</reference>
<comment type="catalytic activity">
    <reaction evidence="5">
        <text>a sn-glycero-3-phosphodiester + H2O = an alcohol + sn-glycerol 3-phosphate + H(+)</text>
        <dbReference type="Rhea" id="RHEA:12969"/>
        <dbReference type="ChEBI" id="CHEBI:15377"/>
        <dbReference type="ChEBI" id="CHEBI:15378"/>
        <dbReference type="ChEBI" id="CHEBI:30879"/>
        <dbReference type="ChEBI" id="CHEBI:57597"/>
        <dbReference type="ChEBI" id="CHEBI:83408"/>
        <dbReference type="EC" id="3.1.4.46"/>
    </reaction>
</comment>
<keyword evidence="4" id="KW-0378">Hydrolase</keyword>
<sequence>MKGKTNTPKTKLILVFLDKDAIEPTTKQSYGSILANLATVKKFASGIAVPKDYIWPVNKENYLESSTTLVLNAHKLGLEVHVTGFANDLATVYNYTYDPISEYLQFINNPQFSVDGVVTDFPPTASSALALNDGADIIDCSVQMTKDGIAFCLGSADLAGDTTAKTTFSSKSSTSPEIQQNAGIFCFDLTWSEIQTLKPQLGSPFAKGDKYPRHPAYKNTGKFITLTDFLDFAKAKAASGVLINIEVLIQSDDTSVLSKFHNVTAYQRVFYLRKEIGDAPAKSIEEIKKFANAINVPKQSIVPIHLGLAKAATQNKFISLAYDFLSDPTLEIATFASFNISGIITEYPATANRYFRNLCSDLNCDVECAILPIQLPYLTQFLPDNSQPPVAAPSPALDVADVVDPPLPPVANTSGSRPSTRPKYPSIAGLGCSLVATWLMGLLRMGY</sequence>
<dbReference type="PROSITE" id="PS51704">
    <property type="entry name" value="GP_PDE"/>
    <property type="match status" value="1"/>
</dbReference>
<evidence type="ECO:0000256" key="2">
    <source>
        <dbReference type="ARBA" id="ARBA00022729"/>
    </source>
</evidence>
<dbReference type="SUPFAM" id="SSF51695">
    <property type="entry name" value="PLC-like phosphodiesterases"/>
    <property type="match status" value="2"/>
</dbReference>
<feature type="domain" description="GP-PDE" evidence="6">
    <location>
        <begin position="1"/>
        <end position="129"/>
    </location>
</feature>
<evidence type="ECO:0000256" key="5">
    <source>
        <dbReference type="ARBA" id="ARBA00047512"/>
    </source>
</evidence>
<name>A0A2C9VMN3_MANES</name>
<dbReference type="EMBL" id="CM004392">
    <property type="protein sequence ID" value="OAY46914.1"/>
    <property type="molecule type" value="Genomic_DNA"/>
</dbReference>
<evidence type="ECO:0000256" key="3">
    <source>
        <dbReference type="ARBA" id="ARBA00022798"/>
    </source>
</evidence>
<evidence type="ECO:0000256" key="4">
    <source>
        <dbReference type="ARBA" id="ARBA00022801"/>
    </source>
</evidence>
<dbReference type="GO" id="GO:0006071">
    <property type="term" value="P:glycerol metabolic process"/>
    <property type="evidence" value="ECO:0007669"/>
    <property type="project" value="UniProtKB-KW"/>
</dbReference>
<keyword evidence="2" id="KW-0732">Signal</keyword>
<dbReference type="InterPro" id="IPR030395">
    <property type="entry name" value="GP_PDE_dom"/>
</dbReference>
<accession>A0A2C9VMN3</accession>
<proteinExistence type="predicted"/>